<accession>A0A7S8CE50</accession>
<sequence length="307" mass="34795">MHPNLQQLIDSLETHLIGRKQEMKLLLIALLTEGHVLLESVPGTGKTYMVKKFSEAIDGTFKRIQFTPDLLPTDVTGIHFFHPKYQDFELRLGPIFGNVILADEINRATPRTQASLLEVMEEKQVTIDGQTHLVAQPFIVIATQNPVDAHQGTYQLPSAQLDRFLFKIALNYPSREEERVLIHRNTHPLSSQLEPLTHEQLTQYKQDIEQIEITRDVEDYLLDIVEASREHPDLTLGVSPRGTLALMKAAKAHAFLHSRSYVLPDDIKELAPYVLTHRVMLTVEASLQKTPTVVVRQLLQTVSVPVL</sequence>
<dbReference type="Gene3D" id="3.40.50.300">
    <property type="entry name" value="P-loop containing nucleotide triphosphate hydrolases"/>
    <property type="match status" value="1"/>
</dbReference>
<dbReference type="GO" id="GO:0005524">
    <property type="term" value="F:ATP binding"/>
    <property type="evidence" value="ECO:0007669"/>
    <property type="project" value="InterPro"/>
</dbReference>
<evidence type="ECO:0000259" key="2">
    <source>
        <dbReference type="Pfam" id="PF17863"/>
    </source>
</evidence>
<organism evidence="3 4">
    <name type="scientific">Mangrovibacillus cuniculi</name>
    <dbReference type="NCBI Taxonomy" id="2593652"/>
    <lineage>
        <taxon>Bacteria</taxon>
        <taxon>Bacillati</taxon>
        <taxon>Bacillota</taxon>
        <taxon>Bacilli</taxon>
        <taxon>Bacillales</taxon>
        <taxon>Bacillaceae</taxon>
        <taxon>Mangrovibacillus</taxon>
    </lineage>
</organism>
<evidence type="ECO:0000259" key="1">
    <source>
        <dbReference type="Pfam" id="PF07726"/>
    </source>
</evidence>
<dbReference type="InterPro" id="IPR011703">
    <property type="entry name" value="ATPase_AAA-3"/>
</dbReference>
<dbReference type="SUPFAM" id="SSF52540">
    <property type="entry name" value="P-loop containing nucleoside triphosphate hydrolases"/>
    <property type="match status" value="1"/>
</dbReference>
<proteinExistence type="predicted"/>
<name>A0A7S8CE50_9BACI</name>
<evidence type="ECO:0000313" key="3">
    <source>
        <dbReference type="EMBL" id="QPC48252.1"/>
    </source>
</evidence>
<gene>
    <name evidence="3" type="ORF">G8O30_15660</name>
</gene>
<dbReference type="Proteomes" id="UP000593626">
    <property type="component" value="Chromosome"/>
</dbReference>
<dbReference type="PIRSF" id="PIRSF002849">
    <property type="entry name" value="AAA_ATPase_chaperone_MoxR_prd"/>
    <property type="match status" value="1"/>
</dbReference>
<dbReference type="AlphaFoldDB" id="A0A7S8CE50"/>
<dbReference type="RefSeq" id="WP_239672939.1">
    <property type="nucleotide sequence ID" value="NZ_CP049742.1"/>
</dbReference>
<feature type="domain" description="ATPase AAA-3" evidence="1">
    <location>
        <begin position="35"/>
        <end position="166"/>
    </location>
</feature>
<feature type="domain" description="ChlI/MoxR AAA lid" evidence="2">
    <location>
        <begin position="227"/>
        <end position="283"/>
    </location>
</feature>
<dbReference type="InterPro" id="IPR050764">
    <property type="entry name" value="CbbQ/NirQ/NorQ/GpvN"/>
</dbReference>
<reference evidence="3 4" key="1">
    <citation type="submission" date="2019-07" db="EMBL/GenBank/DDBJ databases">
        <title>Genome sequence of 2 isolates from Red Sea Mangroves.</title>
        <authorList>
            <person name="Sefrji F."/>
            <person name="Michoud G."/>
            <person name="Merlino G."/>
            <person name="Daffonchio D."/>
        </authorList>
    </citation>
    <scope>NUCLEOTIDE SEQUENCE [LARGE SCALE GENOMIC DNA]</scope>
    <source>
        <strain evidence="3 4">R1DC41</strain>
    </source>
</reference>
<keyword evidence="4" id="KW-1185">Reference proteome</keyword>
<protein>
    <submittedName>
        <fullName evidence="3">MoxR family ATPase</fullName>
    </submittedName>
</protein>
<dbReference type="GO" id="GO:0016887">
    <property type="term" value="F:ATP hydrolysis activity"/>
    <property type="evidence" value="ECO:0007669"/>
    <property type="project" value="InterPro"/>
</dbReference>
<dbReference type="PANTHER" id="PTHR42759">
    <property type="entry name" value="MOXR FAMILY PROTEIN"/>
    <property type="match status" value="1"/>
</dbReference>
<dbReference type="InterPro" id="IPR027417">
    <property type="entry name" value="P-loop_NTPase"/>
</dbReference>
<dbReference type="EMBL" id="CP049742">
    <property type="protein sequence ID" value="QPC48252.1"/>
    <property type="molecule type" value="Genomic_DNA"/>
</dbReference>
<dbReference type="Gene3D" id="1.10.8.80">
    <property type="entry name" value="Magnesium chelatase subunit I, C-Terminal domain"/>
    <property type="match status" value="1"/>
</dbReference>
<dbReference type="Pfam" id="PF17863">
    <property type="entry name" value="AAA_lid_2"/>
    <property type="match status" value="1"/>
</dbReference>
<dbReference type="InterPro" id="IPR041628">
    <property type="entry name" value="ChlI/MoxR_AAA_lid"/>
</dbReference>
<evidence type="ECO:0000313" key="4">
    <source>
        <dbReference type="Proteomes" id="UP000593626"/>
    </source>
</evidence>
<dbReference type="KEGG" id="mcui:G8O30_15660"/>
<dbReference type="PANTHER" id="PTHR42759:SF5">
    <property type="entry name" value="METHANOL DEHYDROGENASE REGULATOR"/>
    <property type="match status" value="1"/>
</dbReference>
<dbReference type="Pfam" id="PF07726">
    <property type="entry name" value="AAA_3"/>
    <property type="match status" value="1"/>
</dbReference>